<gene>
    <name evidence="1" type="ORF">F4821DRAFT_124146</name>
</gene>
<proteinExistence type="predicted"/>
<protein>
    <submittedName>
        <fullName evidence="1">Uncharacterized protein</fullName>
    </submittedName>
</protein>
<organism evidence="1 2">
    <name type="scientific">Hypoxylon rubiginosum</name>
    <dbReference type="NCBI Taxonomy" id="110542"/>
    <lineage>
        <taxon>Eukaryota</taxon>
        <taxon>Fungi</taxon>
        <taxon>Dikarya</taxon>
        <taxon>Ascomycota</taxon>
        <taxon>Pezizomycotina</taxon>
        <taxon>Sordariomycetes</taxon>
        <taxon>Xylariomycetidae</taxon>
        <taxon>Xylariales</taxon>
        <taxon>Hypoxylaceae</taxon>
        <taxon>Hypoxylon</taxon>
    </lineage>
</organism>
<dbReference type="Proteomes" id="UP001497680">
    <property type="component" value="Unassembled WGS sequence"/>
</dbReference>
<accession>A0ACC0D213</accession>
<sequence length="284" mass="31288">MDVDIGPSSPAMGFAHSGFPQVFQTPRVQLPATPTAATIPAPSTVRHLSRYPHPSSSCNSDVSYSNHEIPQNQPNLDAGGGTRKMRKRKAESQENERLSKRLSLLNLEQNGQKLYVPVESPQLRPTESATLTQIPENDVMQLDNSKHKVYIYDLDAELSSDESDGDSRLVFLPDIEKHLRQNRIPPSILANNDGELAGMQMVLYSEPTSLTVPKEQDSVRKAIIEARQRVREKQKEERSEQTAHPSSDPTTSSGSASSAPNVLNGFAGYNMIVESPDPDAMEVD</sequence>
<evidence type="ECO:0000313" key="1">
    <source>
        <dbReference type="EMBL" id="KAI6086699.1"/>
    </source>
</evidence>
<comment type="caution">
    <text evidence="1">The sequence shown here is derived from an EMBL/GenBank/DDBJ whole genome shotgun (WGS) entry which is preliminary data.</text>
</comment>
<keyword evidence="2" id="KW-1185">Reference proteome</keyword>
<reference evidence="1 2" key="1">
    <citation type="journal article" date="2022" name="New Phytol.">
        <title>Ecological generalism drives hyperdiversity of secondary metabolite gene clusters in xylarialean endophytes.</title>
        <authorList>
            <person name="Franco M.E.E."/>
            <person name="Wisecaver J.H."/>
            <person name="Arnold A.E."/>
            <person name="Ju Y.M."/>
            <person name="Slot J.C."/>
            <person name="Ahrendt S."/>
            <person name="Moore L.P."/>
            <person name="Eastman K.E."/>
            <person name="Scott K."/>
            <person name="Konkel Z."/>
            <person name="Mondo S.J."/>
            <person name="Kuo A."/>
            <person name="Hayes R.D."/>
            <person name="Haridas S."/>
            <person name="Andreopoulos B."/>
            <person name="Riley R."/>
            <person name="LaButti K."/>
            <person name="Pangilinan J."/>
            <person name="Lipzen A."/>
            <person name="Amirebrahimi M."/>
            <person name="Yan J."/>
            <person name="Adam C."/>
            <person name="Keymanesh K."/>
            <person name="Ng V."/>
            <person name="Louie K."/>
            <person name="Northen T."/>
            <person name="Drula E."/>
            <person name="Henrissat B."/>
            <person name="Hsieh H.M."/>
            <person name="Youens-Clark K."/>
            <person name="Lutzoni F."/>
            <person name="Miadlikowska J."/>
            <person name="Eastwood D.C."/>
            <person name="Hamelin R.C."/>
            <person name="Grigoriev I.V."/>
            <person name="U'Ren J.M."/>
        </authorList>
    </citation>
    <scope>NUCLEOTIDE SEQUENCE [LARGE SCALE GENOMIC DNA]</scope>
    <source>
        <strain evidence="1 2">ER1909</strain>
    </source>
</reference>
<dbReference type="EMBL" id="MU394313">
    <property type="protein sequence ID" value="KAI6086699.1"/>
    <property type="molecule type" value="Genomic_DNA"/>
</dbReference>
<name>A0ACC0D213_9PEZI</name>
<evidence type="ECO:0000313" key="2">
    <source>
        <dbReference type="Proteomes" id="UP001497680"/>
    </source>
</evidence>